<dbReference type="EMBL" id="JAULUE010002069">
    <property type="protein sequence ID" value="KAK5874785.1"/>
    <property type="molecule type" value="Genomic_DNA"/>
</dbReference>
<protein>
    <submittedName>
        <fullName evidence="2">Uncharacterized protein</fullName>
    </submittedName>
</protein>
<evidence type="ECO:0000313" key="3">
    <source>
        <dbReference type="Proteomes" id="UP001335648"/>
    </source>
</evidence>
<reference evidence="2 3" key="1">
    <citation type="journal article" date="2023" name="Mol. Biol. Evol.">
        <title>Genomics of Secondarily Temperate Adaptation in the Only Non-Antarctic Icefish.</title>
        <authorList>
            <person name="Rivera-Colon A.G."/>
            <person name="Rayamajhi N."/>
            <person name="Minhas B.F."/>
            <person name="Madrigal G."/>
            <person name="Bilyk K.T."/>
            <person name="Yoon V."/>
            <person name="Hune M."/>
            <person name="Gregory S."/>
            <person name="Cheng C.H.C."/>
            <person name="Catchen J.M."/>
        </authorList>
    </citation>
    <scope>NUCLEOTIDE SEQUENCE [LARGE SCALE GENOMIC DNA]</scope>
    <source>
        <strain evidence="2">JC2023a</strain>
    </source>
</reference>
<name>A0AAN7YBM2_9TELE</name>
<evidence type="ECO:0000256" key="1">
    <source>
        <dbReference type="SAM" id="MobiDB-lite"/>
    </source>
</evidence>
<gene>
    <name evidence="2" type="ORF">CesoFtcFv8_027341</name>
</gene>
<proteinExistence type="predicted"/>
<comment type="caution">
    <text evidence="2">The sequence shown here is derived from an EMBL/GenBank/DDBJ whole genome shotgun (WGS) entry which is preliminary data.</text>
</comment>
<sequence length="95" mass="10574">MLCTKRIRLFVRSGPALQTLLRLEASMGALVSGGWTHVEPLHNRRHLNKGLQLQEAPWWGQSHYTDLSPVTQVPSRRSPPGGPLAQVPSWRSSLA</sequence>
<organism evidence="2 3">
    <name type="scientific">Champsocephalus esox</name>
    <name type="common">pike icefish</name>
    <dbReference type="NCBI Taxonomy" id="159716"/>
    <lineage>
        <taxon>Eukaryota</taxon>
        <taxon>Metazoa</taxon>
        <taxon>Chordata</taxon>
        <taxon>Craniata</taxon>
        <taxon>Vertebrata</taxon>
        <taxon>Euteleostomi</taxon>
        <taxon>Actinopterygii</taxon>
        <taxon>Neopterygii</taxon>
        <taxon>Teleostei</taxon>
        <taxon>Neoteleostei</taxon>
        <taxon>Acanthomorphata</taxon>
        <taxon>Eupercaria</taxon>
        <taxon>Perciformes</taxon>
        <taxon>Notothenioidei</taxon>
        <taxon>Channichthyidae</taxon>
        <taxon>Champsocephalus</taxon>
    </lineage>
</organism>
<feature type="region of interest" description="Disordered" evidence="1">
    <location>
        <begin position="69"/>
        <end position="95"/>
    </location>
</feature>
<accession>A0AAN7YBM2</accession>
<dbReference type="Proteomes" id="UP001335648">
    <property type="component" value="Unassembled WGS sequence"/>
</dbReference>
<evidence type="ECO:0000313" key="2">
    <source>
        <dbReference type="EMBL" id="KAK5874785.1"/>
    </source>
</evidence>
<dbReference type="AlphaFoldDB" id="A0AAN7YBM2"/>
<keyword evidence="3" id="KW-1185">Reference proteome</keyword>